<accession>A0ABS0A4G0</accession>
<feature type="repeat" description="TPR" evidence="1">
    <location>
        <begin position="107"/>
        <end position="140"/>
    </location>
</feature>
<sequence>EQAYINLIYMHGRNGDKEALFEVAQDFERNVPNSDAAHLALYKIFIENDRIDDGVASLEKILTSDKIDRETKMKVLQDFISMSDGRVDLENAVTQAIDWLSDDVEDPNAYRAMGDYYLKKNDAVQAIAFYEKGLELDSNNVDIIKSIALLSIDLKDYGKTLTITNTAIEKFPAQPLFYLLNGVAQNNLNAPDKAIEIIELGQGYLLDELKLEQDMYQQLAISYDKKGDTASASKMRAKAQELSKKL</sequence>
<evidence type="ECO:0008006" key="4">
    <source>
        <dbReference type="Google" id="ProtNLM"/>
    </source>
</evidence>
<evidence type="ECO:0000313" key="2">
    <source>
        <dbReference type="EMBL" id="MBF4984255.1"/>
    </source>
</evidence>
<feature type="non-terminal residue" evidence="2">
    <location>
        <position position="1"/>
    </location>
</feature>
<dbReference type="SMART" id="SM00028">
    <property type="entry name" value="TPR"/>
    <property type="match status" value="3"/>
</dbReference>
<dbReference type="Pfam" id="PF13181">
    <property type="entry name" value="TPR_8"/>
    <property type="match status" value="1"/>
</dbReference>
<dbReference type="EMBL" id="JADKYU010000411">
    <property type="protein sequence ID" value="MBF4984255.1"/>
    <property type="molecule type" value="Genomic_DNA"/>
</dbReference>
<reference evidence="2 3" key="1">
    <citation type="submission" date="2020-11" db="EMBL/GenBank/DDBJ databases">
        <title>P. mediterranea TC4 genome.</title>
        <authorList>
            <person name="Molmeret M."/>
        </authorList>
    </citation>
    <scope>NUCLEOTIDE SEQUENCE [LARGE SCALE GENOMIC DNA]</scope>
    <source>
        <strain evidence="2 3">TC4</strain>
    </source>
</reference>
<dbReference type="SUPFAM" id="SSF48452">
    <property type="entry name" value="TPR-like"/>
    <property type="match status" value="1"/>
</dbReference>
<dbReference type="Gene3D" id="1.25.40.10">
    <property type="entry name" value="Tetratricopeptide repeat domain"/>
    <property type="match status" value="1"/>
</dbReference>
<gene>
    <name evidence="2" type="ORF">FNJ87_07935</name>
</gene>
<evidence type="ECO:0000256" key="1">
    <source>
        <dbReference type="PROSITE-ProRule" id="PRU00339"/>
    </source>
</evidence>
<organism evidence="2 3">
    <name type="scientific">Nonlabens mediterrranea</name>
    <dbReference type="NCBI Taxonomy" id="1419947"/>
    <lineage>
        <taxon>Bacteria</taxon>
        <taxon>Pseudomonadati</taxon>
        <taxon>Bacteroidota</taxon>
        <taxon>Flavobacteriia</taxon>
        <taxon>Flavobacteriales</taxon>
        <taxon>Flavobacteriaceae</taxon>
        <taxon>Nonlabens</taxon>
    </lineage>
</organism>
<proteinExistence type="predicted"/>
<dbReference type="PROSITE" id="PS50005">
    <property type="entry name" value="TPR"/>
    <property type="match status" value="1"/>
</dbReference>
<keyword evidence="3" id="KW-1185">Reference proteome</keyword>
<dbReference type="InterPro" id="IPR011990">
    <property type="entry name" value="TPR-like_helical_dom_sf"/>
</dbReference>
<dbReference type="InterPro" id="IPR019734">
    <property type="entry name" value="TPR_rpt"/>
</dbReference>
<dbReference type="Proteomes" id="UP001194729">
    <property type="component" value="Unassembled WGS sequence"/>
</dbReference>
<keyword evidence="1" id="KW-0802">TPR repeat</keyword>
<evidence type="ECO:0000313" key="3">
    <source>
        <dbReference type="Proteomes" id="UP001194729"/>
    </source>
</evidence>
<protein>
    <recommendedName>
        <fullName evidence="4">Tetratricopeptide repeat protein</fullName>
    </recommendedName>
</protein>
<comment type="caution">
    <text evidence="2">The sequence shown here is derived from an EMBL/GenBank/DDBJ whole genome shotgun (WGS) entry which is preliminary data.</text>
</comment>
<name>A0ABS0A4G0_9FLAO</name>